<dbReference type="Proteomes" id="UP000003835">
    <property type="component" value="Unassembled WGS sequence"/>
</dbReference>
<reference evidence="1 2" key="1">
    <citation type="submission" date="2008-07" db="EMBL/GenBank/DDBJ databases">
        <authorList>
            <person name="Tandeau de Marsac N."/>
            <person name="Ferriera S."/>
            <person name="Johnson J."/>
            <person name="Kravitz S."/>
            <person name="Beeson K."/>
            <person name="Sutton G."/>
            <person name="Rogers Y.-H."/>
            <person name="Friedman R."/>
            <person name="Frazier M."/>
            <person name="Venter J.C."/>
        </authorList>
    </citation>
    <scope>NUCLEOTIDE SEQUENCE [LARGE SCALE GENOMIC DNA]</scope>
    <source>
        <strain evidence="1 2">PCC 7420</strain>
    </source>
</reference>
<protein>
    <submittedName>
        <fullName evidence="1">Uncharacterized protein</fullName>
    </submittedName>
</protein>
<dbReference type="STRING" id="118168.MC7420_7231"/>
<accession>B4VH61</accession>
<dbReference type="EMBL" id="DS989841">
    <property type="protein sequence ID" value="EDX78578.1"/>
    <property type="molecule type" value="Genomic_DNA"/>
</dbReference>
<dbReference type="AlphaFoldDB" id="B4VH61"/>
<evidence type="ECO:0000313" key="1">
    <source>
        <dbReference type="EMBL" id="EDX78578.1"/>
    </source>
</evidence>
<name>B4VH61_9CYAN</name>
<organism evidence="1 2">
    <name type="scientific">Coleofasciculus chthonoplastes PCC 7420</name>
    <dbReference type="NCBI Taxonomy" id="118168"/>
    <lineage>
        <taxon>Bacteria</taxon>
        <taxon>Bacillati</taxon>
        <taxon>Cyanobacteriota</taxon>
        <taxon>Cyanophyceae</taxon>
        <taxon>Coleofasciculales</taxon>
        <taxon>Coleofasciculaceae</taxon>
        <taxon>Coleofasciculus</taxon>
    </lineage>
</organism>
<proteinExistence type="predicted"/>
<sequence>MVTVLAGSLVESDPLRQPGFFVPLLPPNSTDLMDLRALG</sequence>
<dbReference type="HOGENOM" id="CLU_3307851_0_0_3"/>
<keyword evidence="2" id="KW-1185">Reference proteome</keyword>
<evidence type="ECO:0000313" key="2">
    <source>
        <dbReference type="Proteomes" id="UP000003835"/>
    </source>
</evidence>
<gene>
    <name evidence="1" type="ORF">MC7420_7231</name>
</gene>